<reference evidence="5 6" key="1">
    <citation type="submission" date="2019-04" db="EMBL/GenBank/DDBJ databases">
        <authorList>
            <person name="Ashton P.M."/>
            <person name="Dallman T."/>
            <person name="Nair S."/>
            <person name="De Pinna E."/>
            <person name="Peters T."/>
            <person name="Grant K."/>
        </authorList>
    </citation>
    <scope>NUCLEOTIDE SEQUENCE [LARGE SCALE GENOMIC DNA]</scope>
    <source>
        <strain evidence="5 6">OXC2299</strain>
    </source>
</reference>
<dbReference type="PANTHER" id="PTHR40661">
    <property type="match status" value="1"/>
</dbReference>
<comment type="caution">
    <text evidence="5">The sequence shown here is derived from an EMBL/GenBank/DDBJ whole genome shotgun (WGS) entry which is preliminary data.</text>
</comment>
<sequence length="244" mass="28424">MGRNGDIFDFHFDTEKFKFYLKNRDKKVTYQDLMEILYKNGIESSEATIKKWLMSKEDNKTKPKPQYIKILCNALNIPFNEVIFQDVFRNDNQINFRYFPDIYASAGLGTSSQSEEVKIVSVDENFLKEILDIPIKKSYDIIKINGDSMEPILSNGDFIIVDRSKNSLQTISNADIVIFRKNDDLFCKKIKKEPFEDYIFLVSENKKYEDKKVDNSEFEQCEILGAVVSKMAVETFKNFIEVVG</sequence>
<keyword evidence="3" id="KW-0804">Transcription</keyword>
<evidence type="ECO:0000256" key="3">
    <source>
        <dbReference type="ARBA" id="ARBA00023163"/>
    </source>
</evidence>
<dbReference type="InterPro" id="IPR036286">
    <property type="entry name" value="LexA/Signal_pep-like_sf"/>
</dbReference>
<name>A0A3X8P0A7_CAMJU</name>
<dbReference type="EMBL" id="AACJKW010000001">
    <property type="protein sequence ID" value="EAK8192727.1"/>
    <property type="molecule type" value="Genomic_DNA"/>
</dbReference>
<dbReference type="AlphaFoldDB" id="A0A3X8P0A7"/>
<evidence type="ECO:0000313" key="6">
    <source>
        <dbReference type="Proteomes" id="UP000358933"/>
    </source>
</evidence>
<evidence type="ECO:0000256" key="2">
    <source>
        <dbReference type="ARBA" id="ARBA00023125"/>
    </source>
</evidence>
<evidence type="ECO:0000259" key="4">
    <source>
        <dbReference type="Pfam" id="PF00717"/>
    </source>
</evidence>
<protein>
    <submittedName>
        <fullName evidence="5">S24 family peptidase</fullName>
    </submittedName>
</protein>
<keyword evidence="1" id="KW-0805">Transcription regulation</keyword>
<dbReference type="SUPFAM" id="SSF51306">
    <property type="entry name" value="LexA/Signal peptidase"/>
    <property type="match status" value="1"/>
</dbReference>
<organism evidence="5 6">
    <name type="scientific">Campylobacter jejuni</name>
    <dbReference type="NCBI Taxonomy" id="197"/>
    <lineage>
        <taxon>Bacteria</taxon>
        <taxon>Pseudomonadati</taxon>
        <taxon>Campylobacterota</taxon>
        <taxon>Epsilonproteobacteria</taxon>
        <taxon>Campylobacterales</taxon>
        <taxon>Campylobacteraceae</taxon>
        <taxon>Campylobacter</taxon>
    </lineage>
</organism>
<evidence type="ECO:0000256" key="1">
    <source>
        <dbReference type="ARBA" id="ARBA00023015"/>
    </source>
</evidence>
<dbReference type="InterPro" id="IPR039418">
    <property type="entry name" value="LexA-like"/>
</dbReference>
<dbReference type="Proteomes" id="UP000358933">
    <property type="component" value="Unassembled WGS sequence"/>
</dbReference>
<dbReference type="PANTHER" id="PTHR40661:SF1">
    <property type="entry name" value="HTH CRO_C1-TYPE DOMAIN-CONTAINING PROTEIN"/>
    <property type="match status" value="1"/>
</dbReference>
<proteinExistence type="predicted"/>
<dbReference type="GO" id="GO:0003677">
    <property type="term" value="F:DNA binding"/>
    <property type="evidence" value="ECO:0007669"/>
    <property type="project" value="UniProtKB-KW"/>
</dbReference>
<dbReference type="CDD" id="cd06529">
    <property type="entry name" value="S24_LexA-like"/>
    <property type="match status" value="1"/>
</dbReference>
<keyword evidence="2" id="KW-0238">DNA-binding</keyword>
<accession>A0A3X8P0A7</accession>
<dbReference type="RefSeq" id="WP_052787803.1">
    <property type="nucleotide sequence ID" value="NZ_CAJGYE010000016.1"/>
</dbReference>
<evidence type="ECO:0000313" key="5">
    <source>
        <dbReference type="EMBL" id="EAK8192727.1"/>
    </source>
</evidence>
<dbReference type="Gene3D" id="2.10.109.10">
    <property type="entry name" value="Umud Fragment, subunit A"/>
    <property type="match status" value="1"/>
</dbReference>
<feature type="domain" description="Peptidase S24/S26A/S26B/S26C" evidence="4">
    <location>
        <begin position="104"/>
        <end position="228"/>
    </location>
</feature>
<gene>
    <name evidence="5" type="ORF">E7N58_00790</name>
</gene>
<dbReference type="InterPro" id="IPR015927">
    <property type="entry name" value="Peptidase_S24_S26A/B/C"/>
</dbReference>
<dbReference type="Pfam" id="PF00717">
    <property type="entry name" value="Peptidase_S24"/>
    <property type="match status" value="1"/>
</dbReference>